<dbReference type="EMBL" id="FOYL01000005">
    <property type="protein sequence ID" value="SFR20565.1"/>
    <property type="molecule type" value="Genomic_DNA"/>
</dbReference>
<dbReference type="Gene3D" id="2.60.40.290">
    <property type="match status" value="1"/>
</dbReference>
<gene>
    <name evidence="3" type="ORF">SAMN04488564_105265</name>
</gene>
<dbReference type="SUPFAM" id="SSF49384">
    <property type="entry name" value="Carbohydrate-binding domain"/>
    <property type="match status" value="1"/>
</dbReference>
<dbReference type="GO" id="GO:0030247">
    <property type="term" value="F:polysaccharide binding"/>
    <property type="evidence" value="ECO:0007669"/>
    <property type="project" value="UniProtKB-UniRule"/>
</dbReference>
<dbReference type="InterPro" id="IPR001919">
    <property type="entry name" value="CBD2"/>
</dbReference>
<feature type="region of interest" description="Disordered" evidence="1">
    <location>
        <begin position="192"/>
        <end position="223"/>
    </location>
</feature>
<dbReference type="InterPro" id="IPR035437">
    <property type="entry name" value="SNase_OB-fold_sf"/>
</dbReference>
<dbReference type="Gene3D" id="2.40.50.90">
    <property type="match status" value="1"/>
</dbReference>
<dbReference type="InterPro" id="IPR008965">
    <property type="entry name" value="CBM2/CBM3_carb-bd_dom_sf"/>
</dbReference>
<dbReference type="PROSITE" id="PS51173">
    <property type="entry name" value="CBM2"/>
    <property type="match status" value="1"/>
</dbReference>
<dbReference type="InterPro" id="IPR012291">
    <property type="entry name" value="CBM2_carb-bd_dom_sf"/>
</dbReference>
<name>A0A1I6ES88_9PSEU</name>
<evidence type="ECO:0000313" key="4">
    <source>
        <dbReference type="Proteomes" id="UP000198583"/>
    </source>
</evidence>
<reference evidence="4" key="1">
    <citation type="submission" date="2016-10" db="EMBL/GenBank/DDBJ databases">
        <authorList>
            <person name="Varghese N."/>
            <person name="Submissions S."/>
        </authorList>
    </citation>
    <scope>NUCLEOTIDE SEQUENCE [LARGE SCALE GENOMIC DNA]</scope>
    <source>
        <strain evidence="4">DSM 44232</strain>
    </source>
</reference>
<dbReference type="Pfam" id="PF00553">
    <property type="entry name" value="CBM_2"/>
    <property type="match status" value="1"/>
</dbReference>
<feature type="compositionally biased region" description="Pro residues" evidence="1">
    <location>
        <begin position="212"/>
        <end position="223"/>
    </location>
</feature>
<dbReference type="Proteomes" id="UP000198583">
    <property type="component" value="Unassembled WGS sequence"/>
</dbReference>
<evidence type="ECO:0000259" key="2">
    <source>
        <dbReference type="PROSITE" id="PS51173"/>
    </source>
</evidence>
<evidence type="ECO:0000256" key="1">
    <source>
        <dbReference type="SAM" id="MobiDB-lite"/>
    </source>
</evidence>
<protein>
    <submittedName>
        <fullName evidence="3">Cellulose binding domain-containing protein</fullName>
    </submittedName>
</protein>
<dbReference type="SMART" id="SM00637">
    <property type="entry name" value="CBD_II"/>
    <property type="match status" value="1"/>
</dbReference>
<dbReference type="GO" id="GO:0005975">
    <property type="term" value="P:carbohydrate metabolic process"/>
    <property type="evidence" value="ECO:0007669"/>
    <property type="project" value="InterPro"/>
</dbReference>
<accession>A0A1I6ES88</accession>
<organism evidence="3 4">
    <name type="scientific">Lentzea waywayandensis</name>
    <dbReference type="NCBI Taxonomy" id="84724"/>
    <lineage>
        <taxon>Bacteria</taxon>
        <taxon>Bacillati</taxon>
        <taxon>Actinomycetota</taxon>
        <taxon>Actinomycetes</taxon>
        <taxon>Pseudonocardiales</taxon>
        <taxon>Pseudonocardiaceae</taxon>
        <taxon>Lentzea</taxon>
    </lineage>
</organism>
<proteinExistence type="predicted"/>
<dbReference type="GO" id="GO:0004553">
    <property type="term" value="F:hydrolase activity, hydrolyzing O-glycosyl compounds"/>
    <property type="evidence" value="ECO:0007669"/>
    <property type="project" value="InterPro"/>
</dbReference>
<evidence type="ECO:0000313" key="3">
    <source>
        <dbReference type="EMBL" id="SFR20565.1"/>
    </source>
</evidence>
<dbReference type="STRING" id="84724.SAMN04488564_105265"/>
<feature type="domain" description="CBM2" evidence="2">
    <location>
        <begin position="220"/>
        <end position="329"/>
    </location>
</feature>
<keyword evidence="4" id="KW-1185">Reference proteome</keyword>
<sequence length="329" mass="34931">MIKAERRMWAVLGDRYGRAGLHDRVRESLVLRKSLSFLLVLLTCACTVEGQSRPVAAPVQVRQPTLVNEATGDLAAVVRAVIDGRTVELDTGQRVEVSLLAPPADCWAASARTFAEKSLLGKAVRLSSLTPGEVNLRLEDGTDYALLAVREGVLRAQAAAGSLADAELGAAREDRGLWGVPCNGMDATPTTTTAAAPAVQRVEPSKSLPATTSPPPVVTTTPPPPPCAVVYRLDSQWQDGFQGKITIRNTGGAAINGWTLRWSFADGQTVRQMWNASVSQRGSTVTAISVEHTRAISPRGEVEIGFLGSFRGRNTAPTSFTLNGTACTS</sequence>
<dbReference type="AlphaFoldDB" id="A0A1I6ES88"/>
<dbReference type="SUPFAM" id="SSF50199">
    <property type="entry name" value="Staphylococcal nuclease"/>
    <property type="match status" value="1"/>
</dbReference>